<dbReference type="EMBL" id="VITK01000016">
    <property type="protein sequence ID" value="TWA90238.1"/>
    <property type="molecule type" value="Genomic_DNA"/>
</dbReference>
<proteinExistence type="predicted"/>
<dbReference type="STRING" id="1803665.GCA_001641335_04202"/>
<sequence>MAGLLLSPISVSAPANKESVMTRLPQQLAEPWASFRGANVDNHTPATTPTTPKAEAGEIELSHANGGKSHTILRDTDQQNVAAGATIETALQLNSVDPVSRTNVNQARAGISEIEPGPEIACVNGPNLANNLLSFVAPRLRHSDVLRPEKQGVLLERLADTLSAAQDGSVPREDIEILQLELRRLLLLQQHHNGLIKG</sequence>
<protein>
    <submittedName>
        <fullName evidence="1">Uncharacterized protein</fullName>
    </submittedName>
</protein>
<evidence type="ECO:0000313" key="2">
    <source>
        <dbReference type="Proteomes" id="UP000319949"/>
    </source>
</evidence>
<comment type="caution">
    <text evidence="1">The sequence shown here is derived from an EMBL/GenBank/DDBJ whole genome shotgun (WGS) entry which is preliminary data.</text>
</comment>
<name>A0A560CZE7_9BRAD</name>
<dbReference type="AlphaFoldDB" id="A0A560CZE7"/>
<reference evidence="1 2" key="1">
    <citation type="submission" date="2019-06" db="EMBL/GenBank/DDBJ databases">
        <title>Genomic Encyclopedia of Type Strains, Phase IV (KMG-V): Genome sequencing to study the core and pangenomes of soil and plant-associated prokaryotes.</title>
        <authorList>
            <person name="Whitman W."/>
        </authorList>
    </citation>
    <scope>NUCLEOTIDE SEQUENCE [LARGE SCALE GENOMIC DNA]</scope>
    <source>
        <strain evidence="1 2">BR 510</strain>
    </source>
</reference>
<evidence type="ECO:0000313" key="1">
    <source>
        <dbReference type="EMBL" id="TWA90238.1"/>
    </source>
</evidence>
<dbReference type="Proteomes" id="UP000319949">
    <property type="component" value="Unassembled WGS sequence"/>
</dbReference>
<organism evidence="1 2">
    <name type="scientific">Bradyrhizobium stylosanthis</name>
    <dbReference type="NCBI Taxonomy" id="1803665"/>
    <lineage>
        <taxon>Bacteria</taxon>
        <taxon>Pseudomonadati</taxon>
        <taxon>Pseudomonadota</taxon>
        <taxon>Alphaproteobacteria</taxon>
        <taxon>Hyphomicrobiales</taxon>
        <taxon>Nitrobacteraceae</taxon>
        <taxon>Bradyrhizobium</taxon>
    </lineage>
</organism>
<gene>
    <name evidence="1" type="ORF">FBZ96_11644</name>
</gene>
<accession>A0A560CZE7</accession>
<keyword evidence="2" id="KW-1185">Reference proteome</keyword>